<protein>
    <submittedName>
        <fullName evidence="2">Uncharacterized protein</fullName>
    </submittedName>
</protein>
<dbReference type="GeneID" id="54470620"/>
<feature type="region of interest" description="Disordered" evidence="1">
    <location>
        <begin position="1"/>
        <end position="23"/>
    </location>
</feature>
<dbReference type="EMBL" id="MU001635">
    <property type="protein sequence ID" value="KAF2483567.1"/>
    <property type="molecule type" value="Genomic_DNA"/>
</dbReference>
<dbReference type="Proteomes" id="UP000799767">
    <property type="component" value="Unassembled WGS sequence"/>
</dbReference>
<evidence type="ECO:0000313" key="3">
    <source>
        <dbReference type="Proteomes" id="UP000799767"/>
    </source>
</evidence>
<keyword evidence="3" id="KW-1185">Reference proteome</keyword>
<reference evidence="2" key="1">
    <citation type="journal article" date="2020" name="Stud. Mycol.">
        <title>101 Dothideomycetes genomes: a test case for predicting lifestyles and emergence of pathogens.</title>
        <authorList>
            <person name="Haridas S."/>
            <person name="Albert R."/>
            <person name="Binder M."/>
            <person name="Bloem J."/>
            <person name="Labutti K."/>
            <person name="Salamov A."/>
            <person name="Andreopoulos B."/>
            <person name="Baker S."/>
            <person name="Barry K."/>
            <person name="Bills G."/>
            <person name="Bluhm B."/>
            <person name="Cannon C."/>
            <person name="Castanera R."/>
            <person name="Culley D."/>
            <person name="Daum C."/>
            <person name="Ezra D."/>
            <person name="Gonzalez J."/>
            <person name="Henrissat B."/>
            <person name="Kuo A."/>
            <person name="Liang C."/>
            <person name="Lipzen A."/>
            <person name="Lutzoni F."/>
            <person name="Magnuson J."/>
            <person name="Mondo S."/>
            <person name="Nolan M."/>
            <person name="Ohm R."/>
            <person name="Pangilinan J."/>
            <person name="Park H.-J."/>
            <person name="Ramirez L."/>
            <person name="Alfaro M."/>
            <person name="Sun H."/>
            <person name="Tritt A."/>
            <person name="Yoshinaga Y."/>
            <person name="Zwiers L.-H."/>
            <person name="Turgeon B."/>
            <person name="Goodwin S."/>
            <person name="Spatafora J."/>
            <person name="Crous P."/>
            <person name="Grigoriev I."/>
        </authorList>
    </citation>
    <scope>NUCLEOTIDE SEQUENCE</scope>
    <source>
        <strain evidence="2">CBS 113389</strain>
    </source>
</reference>
<feature type="region of interest" description="Disordered" evidence="1">
    <location>
        <begin position="173"/>
        <end position="199"/>
    </location>
</feature>
<name>A0A6A6PW92_9PEZI</name>
<evidence type="ECO:0000256" key="1">
    <source>
        <dbReference type="SAM" id="MobiDB-lite"/>
    </source>
</evidence>
<proteinExistence type="predicted"/>
<dbReference type="RefSeq" id="XP_033590137.1">
    <property type="nucleotide sequence ID" value="XM_033729618.1"/>
</dbReference>
<gene>
    <name evidence="2" type="ORF">BDY17DRAFT_150231</name>
</gene>
<feature type="compositionally biased region" description="Basic residues" evidence="1">
    <location>
        <begin position="1"/>
        <end position="13"/>
    </location>
</feature>
<organism evidence="2 3">
    <name type="scientific">Neohortaea acidophila</name>
    <dbReference type="NCBI Taxonomy" id="245834"/>
    <lineage>
        <taxon>Eukaryota</taxon>
        <taxon>Fungi</taxon>
        <taxon>Dikarya</taxon>
        <taxon>Ascomycota</taxon>
        <taxon>Pezizomycotina</taxon>
        <taxon>Dothideomycetes</taxon>
        <taxon>Dothideomycetidae</taxon>
        <taxon>Mycosphaerellales</taxon>
        <taxon>Teratosphaeriaceae</taxon>
        <taxon>Neohortaea</taxon>
    </lineage>
</organism>
<accession>A0A6A6PW92</accession>
<evidence type="ECO:0000313" key="2">
    <source>
        <dbReference type="EMBL" id="KAF2483567.1"/>
    </source>
</evidence>
<dbReference type="AlphaFoldDB" id="A0A6A6PW92"/>
<sequence>MATNRVMKRRSAPKAKNGNPSSIPANYGEYLAANAHNAFPNGDDSGQPELEMFTDTSPINTAAKSIWAHYNEDKLPTLDLDQRHIADVVCWAYEAVASADMSPIGQCKDDLKRFLEAKRENSQLSSCDQTLPYRNWQLHGCASDAVPMNIVPAARMVVVKTDDRVHELDAARERAGPTAHDAATTHLPAPTPGDRHSEWRHNQQRFGDSLELRRMRLYEHIKRAVLAGTLCAPGTVPQ</sequence>